<evidence type="ECO:0000256" key="1">
    <source>
        <dbReference type="SAM" id="MobiDB-lite"/>
    </source>
</evidence>
<comment type="caution">
    <text evidence="2">The sequence shown here is derived from an EMBL/GenBank/DDBJ whole genome shotgun (WGS) entry which is preliminary data.</text>
</comment>
<feature type="region of interest" description="Disordered" evidence="1">
    <location>
        <begin position="1"/>
        <end position="21"/>
    </location>
</feature>
<keyword evidence="3" id="KW-1185">Reference proteome</keyword>
<evidence type="ECO:0000313" key="3">
    <source>
        <dbReference type="Proteomes" id="UP001386955"/>
    </source>
</evidence>
<organism evidence="2 3">
    <name type="scientific">Psophocarpus tetragonolobus</name>
    <name type="common">Winged bean</name>
    <name type="synonym">Dolichos tetragonolobus</name>
    <dbReference type="NCBI Taxonomy" id="3891"/>
    <lineage>
        <taxon>Eukaryota</taxon>
        <taxon>Viridiplantae</taxon>
        <taxon>Streptophyta</taxon>
        <taxon>Embryophyta</taxon>
        <taxon>Tracheophyta</taxon>
        <taxon>Spermatophyta</taxon>
        <taxon>Magnoliopsida</taxon>
        <taxon>eudicotyledons</taxon>
        <taxon>Gunneridae</taxon>
        <taxon>Pentapetalae</taxon>
        <taxon>rosids</taxon>
        <taxon>fabids</taxon>
        <taxon>Fabales</taxon>
        <taxon>Fabaceae</taxon>
        <taxon>Papilionoideae</taxon>
        <taxon>50 kb inversion clade</taxon>
        <taxon>NPAAA clade</taxon>
        <taxon>indigoferoid/millettioid clade</taxon>
        <taxon>Phaseoleae</taxon>
        <taxon>Psophocarpus</taxon>
    </lineage>
</organism>
<accession>A0AAN9SLW0</accession>
<dbReference type="AlphaFoldDB" id="A0AAN9SLW0"/>
<sequence length="77" mass="8421">MPNTNSEKGPSPSWRNGTGPTALIPVLVEPCDVGPVVHRRRQRQESPSRKNCNKAGSWATTISILLLLSFTPLTTDH</sequence>
<protein>
    <submittedName>
        <fullName evidence="2">Uncharacterized protein</fullName>
    </submittedName>
</protein>
<proteinExistence type="predicted"/>
<dbReference type="EMBL" id="JAYMYS010000003">
    <property type="protein sequence ID" value="KAK7399587.1"/>
    <property type="molecule type" value="Genomic_DNA"/>
</dbReference>
<gene>
    <name evidence="2" type="ORF">VNO78_10772</name>
</gene>
<name>A0AAN9SLW0_PSOTE</name>
<reference evidence="2 3" key="1">
    <citation type="submission" date="2024-01" db="EMBL/GenBank/DDBJ databases">
        <title>The genomes of 5 underutilized Papilionoideae crops provide insights into root nodulation and disease resistanc.</title>
        <authorList>
            <person name="Jiang F."/>
        </authorList>
    </citation>
    <scope>NUCLEOTIDE SEQUENCE [LARGE SCALE GENOMIC DNA]</scope>
    <source>
        <strain evidence="2">DUOXIRENSHENG_FW03</strain>
        <tissue evidence="2">Leaves</tissue>
    </source>
</reference>
<dbReference type="Proteomes" id="UP001386955">
    <property type="component" value="Unassembled WGS sequence"/>
</dbReference>
<evidence type="ECO:0000313" key="2">
    <source>
        <dbReference type="EMBL" id="KAK7399587.1"/>
    </source>
</evidence>
<feature type="compositionally biased region" description="Polar residues" evidence="1">
    <location>
        <begin position="1"/>
        <end position="19"/>
    </location>
</feature>